<dbReference type="Proteomes" id="UP001239111">
    <property type="component" value="Chromosome 4"/>
</dbReference>
<gene>
    <name evidence="1" type="ORF">QAD02_006571</name>
</gene>
<proteinExistence type="predicted"/>
<organism evidence="1 2">
    <name type="scientific">Eretmocerus hayati</name>
    <dbReference type="NCBI Taxonomy" id="131215"/>
    <lineage>
        <taxon>Eukaryota</taxon>
        <taxon>Metazoa</taxon>
        <taxon>Ecdysozoa</taxon>
        <taxon>Arthropoda</taxon>
        <taxon>Hexapoda</taxon>
        <taxon>Insecta</taxon>
        <taxon>Pterygota</taxon>
        <taxon>Neoptera</taxon>
        <taxon>Endopterygota</taxon>
        <taxon>Hymenoptera</taxon>
        <taxon>Apocrita</taxon>
        <taxon>Proctotrupomorpha</taxon>
        <taxon>Chalcidoidea</taxon>
        <taxon>Aphelinidae</taxon>
        <taxon>Aphelininae</taxon>
        <taxon>Eretmocerus</taxon>
    </lineage>
</organism>
<name>A0ACC2N3L7_9HYME</name>
<dbReference type="EMBL" id="CM056744">
    <property type="protein sequence ID" value="KAJ8664909.1"/>
    <property type="molecule type" value="Genomic_DNA"/>
</dbReference>
<evidence type="ECO:0000313" key="1">
    <source>
        <dbReference type="EMBL" id="KAJ8664909.1"/>
    </source>
</evidence>
<accession>A0ACC2N3L7</accession>
<reference evidence="1" key="1">
    <citation type="submission" date="2023-04" db="EMBL/GenBank/DDBJ databases">
        <title>A chromosome-level genome assembly of the parasitoid wasp Eretmocerus hayati.</title>
        <authorList>
            <person name="Zhong Y."/>
            <person name="Liu S."/>
            <person name="Liu Y."/>
        </authorList>
    </citation>
    <scope>NUCLEOTIDE SEQUENCE</scope>
    <source>
        <strain evidence="1">ZJU_SS_LIU_2023</strain>
    </source>
</reference>
<comment type="caution">
    <text evidence="1">The sequence shown here is derived from an EMBL/GenBank/DDBJ whole genome shotgun (WGS) entry which is preliminary data.</text>
</comment>
<sequence length="141" mass="15082">MARGSYEKPPKNTCVPFMKATVVIVLTLIIKGTGGDLIIGLRQAGDEEIGSGEARLRGSPDQVIGFAETYPGDNMRLITQLKVEEVSNLDTGGGSNGAHVALIAGGPEHSFVSLAYSIPRRVRATYKVTLYGKLPPFRKIP</sequence>
<evidence type="ECO:0000313" key="2">
    <source>
        <dbReference type="Proteomes" id="UP001239111"/>
    </source>
</evidence>
<keyword evidence="2" id="KW-1185">Reference proteome</keyword>
<protein>
    <submittedName>
        <fullName evidence="1">Uncharacterized protein</fullName>
    </submittedName>
</protein>